<dbReference type="InterPro" id="IPR014030">
    <property type="entry name" value="Ketoacyl_synth_N"/>
</dbReference>
<feature type="non-terminal residue" evidence="7">
    <location>
        <position position="102"/>
    </location>
</feature>
<dbReference type="InterPro" id="IPR050091">
    <property type="entry name" value="PKS_NRPS_Biosynth_Enz"/>
</dbReference>
<dbReference type="PANTHER" id="PTHR43775">
    <property type="entry name" value="FATTY ACID SYNTHASE"/>
    <property type="match status" value="1"/>
</dbReference>
<proteinExistence type="predicted"/>
<dbReference type="RefSeq" id="WP_208113303.1">
    <property type="nucleotide sequence ID" value="NZ_SNYN01000044.1"/>
</dbReference>
<accession>A0A4R6U9W5</accession>
<dbReference type="InterPro" id="IPR015083">
    <property type="entry name" value="NorB/c/GfsB-D-like_docking"/>
</dbReference>
<dbReference type="AlphaFoldDB" id="A0A4R6U9W5"/>
<feature type="domain" description="Beta-ketoacyl synthase-like N-terminal" evidence="5">
    <location>
        <begin position="34"/>
        <end position="100"/>
    </location>
</feature>
<gene>
    <name evidence="7" type="ORF">EV190_1442</name>
</gene>
<sequence>MSNEEKFRALLKRATADLRGARAQVRALADREHEPVAVVGMGCRFPGGVQSPEELWELVADGRDATGPAPADRDWDLDGLYDPDPDAPGTSYVREGGFLRGA</sequence>
<dbReference type="Pfam" id="PF00109">
    <property type="entry name" value="ketoacyl-synt"/>
    <property type="match status" value="1"/>
</dbReference>
<keyword evidence="2" id="KW-0808">Transferase</keyword>
<organism evidence="7 8">
    <name type="scientific">Actinorugispora endophytica</name>
    <dbReference type="NCBI Taxonomy" id="1605990"/>
    <lineage>
        <taxon>Bacteria</taxon>
        <taxon>Bacillati</taxon>
        <taxon>Actinomycetota</taxon>
        <taxon>Actinomycetes</taxon>
        <taxon>Streptosporangiales</taxon>
        <taxon>Nocardiopsidaceae</taxon>
        <taxon>Actinorugispora</taxon>
    </lineage>
</organism>
<keyword evidence="8" id="KW-1185">Reference proteome</keyword>
<evidence type="ECO:0000256" key="3">
    <source>
        <dbReference type="ARBA" id="ARBA00023268"/>
    </source>
</evidence>
<protein>
    <submittedName>
        <fullName evidence="7">Erythronolide synthase docking protein</fullName>
    </submittedName>
</protein>
<dbReference type="InterPro" id="IPR016039">
    <property type="entry name" value="Thiolase-like"/>
</dbReference>
<dbReference type="Gene3D" id="3.40.47.10">
    <property type="match status" value="1"/>
</dbReference>
<dbReference type="GO" id="GO:0006633">
    <property type="term" value="P:fatty acid biosynthetic process"/>
    <property type="evidence" value="ECO:0007669"/>
    <property type="project" value="TreeGrafter"/>
</dbReference>
<comment type="cofactor">
    <cofactor evidence="1">
        <name>pantetheine 4'-phosphate</name>
        <dbReference type="ChEBI" id="CHEBI:47942"/>
    </cofactor>
</comment>
<name>A0A4R6U9W5_9ACTN</name>
<dbReference type="GO" id="GO:0004312">
    <property type="term" value="F:fatty acid synthase activity"/>
    <property type="evidence" value="ECO:0007669"/>
    <property type="project" value="TreeGrafter"/>
</dbReference>
<reference evidence="7 8" key="1">
    <citation type="submission" date="2019-03" db="EMBL/GenBank/DDBJ databases">
        <title>Genomic Encyclopedia of Type Strains, Phase IV (KMG-IV): sequencing the most valuable type-strain genomes for metagenomic binning, comparative biology and taxonomic classification.</title>
        <authorList>
            <person name="Goeker M."/>
        </authorList>
    </citation>
    <scope>NUCLEOTIDE SEQUENCE [LARGE SCALE GENOMIC DNA]</scope>
    <source>
        <strain evidence="7 8">DSM 46770</strain>
    </source>
</reference>
<evidence type="ECO:0000256" key="1">
    <source>
        <dbReference type="ARBA" id="ARBA00001957"/>
    </source>
</evidence>
<dbReference type="EMBL" id="SNYN01000044">
    <property type="protein sequence ID" value="TDQ43410.1"/>
    <property type="molecule type" value="Genomic_DNA"/>
</dbReference>
<keyword evidence="3" id="KW-0511">Multifunctional enzyme</keyword>
<evidence type="ECO:0000313" key="8">
    <source>
        <dbReference type="Proteomes" id="UP000295281"/>
    </source>
</evidence>
<dbReference type="Proteomes" id="UP000295281">
    <property type="component" value="Unassembled WGS sequence"/>
</dbReference>
<evidence type="ECO:0000256" key="2">
    <source>
        <dbReference type="ARBA" id="ARBA00022679"/>
    </source>
</evidence>
<comment type="caution">
    <text evidence="7">The sequence shown here is derived from an EMBL/GenBank/DDBJ whole genome shotgun (WGS) entry which is preliminary data.</text>
</comment>
<evidence type="ECO:0000313" key="7">
    <source>
        <dbReference type="EMBL" id="TDQ43410.1"/>
    </source>
</evidence>
<feature type="domain" description="Polyketide synthase NorB/C/GfsB-E-like docking" evidence="6">
    <location>
        <begin position="2"/>
        <end position="29"/>
    </location>
</feature>
<evidence type="ECO:0000259" key="5">
    <source>
        <dbReference type="Pfam" id="PF00109"/>
    </source>
</evidence>
<dbReference type="SUPFAM" id="SSF53901">
    <property type="entry name" value="Thiolase-like"/>
    <property type="match status" value="1"/>
</dbReference>
<evidence type="ECO:0000259" key="6">
    <source>
        <dbReference type="Pfam" id="PF08990"/>
    </source>
</evidence>
<dbReference type="Pfam" id="PF08990">
    <property type="entry name" value="Docking"/>
    <property type="match status" value="1"/>
</dbReference>
<dbReference type="PANTHER" id="PTHR43775:SF51">
    <property type="entry name" value="INACTIVE PHENOLPHTHIOCEROL SYNTHESIS POLYKETIDE SYNTHASE TYPE I PKS1-RELATED"/>
    <property type="match status" value="1"/>
</dbReference>
<evidence type="ECO:0000256" key="4">
    <source>
        <dbReference type="SAM" id="MobiDB-lite"/>
    </source>
</evidence>
<feature type="region of interest" description="Disordered" evidence="4">
    <location>
        <begin position="63"/>
        <end position="102"/>
    </location>
</feature>